<dbReference type="InterPro" id="IPR029056">
    <property type="entry name" value="Ribokinase-like"/>
</dbReference>
<dbReference type="GO" id="GO:0008902">
    <property type="term" value="F:hydroxymethylpyrimidine kinase activity"/>
    <property type="evidence" value="ECO:0007669"/>
    <property type="project" value="UniProtKB-EC"/>
</dbReference>
<dbReference type="PANTHER" id="PTHR20858">
    <property type="entry name" value="PHOSPHOMETHYLPYRIMIDINE KINASE"/>
    <property type="match status" value="1"/>
</dbReference>
<evidence type="ECO:0000256" key="1">
    <source>
        <dbReference type="ARBA" id="ARBA00004948"/>
    </source>
</evidence>
<organism evidence="8 9">
    <name type="scientific">SAR86 cluster bacterium</name>
    <dbReference type="NCBI Taxonomy" id="2030880"/>
    <lineage>
        <taxon>Bacteria</taxon>
        <taxon>Pseudomonadati</taxon>
        <taxon>Pseudomonadota</taxon>
        <taxon>Gammaproteobacteria</taxon>
        <taxon>SAR86 cluster</taxon>
    </lineage>
</organism>
<dbReference type="Gene3D" id="3.40.1190.20">
    <property type="match status" value="1"/>
</dbReference>
<keyword evidence="6" id="KW-0067">ATP-binding</keyword>
<dbReference type="NCBIfam" id="TIGR00097">
    <property type="entry name" value="HMP-P_kinase"/>
    <property type="match status" value="1"/>
</dbReference>
<dbReference type="EMBL" id="QOPE01000019">
    <property type="protein sequence ID" value="RCL40871.1"/>
    <property type="molecule type" value="Genomic_DNA"/>
</dbReference>
<dbReference type="GO" id="GO:0008972">
    <property type="term" value="F:phosphomethylpyrimidine kinase activity"/>
    <property type="evidence" value="ECO:0007669"/>
    <property type="project" value="InterPro"/>
</dbReference>
<keyword evidence="5 8" id="KW-0418">Kinase</keyword>
<dbReference type="GO" id="GO:0009228">
    <property type="term" value="P:thiamine biosynthetic process"/>
    <property type="evidence" value="ECO:0007669"/>
    <property type="project" value="InterPro"/>
</dbReference>
<gene>
    <name evidence="8" type="primary">thiD</name>
    <name evidence="8" type="ORF">DBW96_02895</name>
</gene>
<accession>A0A368BUD7</accession>
<evidence type="ECO:0000313" key="8">
    <source>
        <dbReference type="EMBL" id="RCL40871.1"/>
    </source>
</evidence>
<name>A0A368BUD7_9GAMM</name>
<evidence type="ECO:0000256" key="3">
    <source>
        <dbReference type="ARBA" id="ARBA00022679"/>
    </source>
</evidence>
<dbReference type="SUPFAM" id="SSF53613">
    <property type="entry name" value="Ribokinase-like"/>
    <property type="match status" value="1"/>
</dbReference>
<dbReference type="GO" id="GO:0005524">
    <property type="term" value="F:ATP binding"/>
    <property type="evidence" value="ECO:0007669"/>
    <property type="project" value="UniProtKB-KW"/>
</dbReference>
<dbReference type="CDD" id="cd01169">
    <property type="entry name" value="HMPP_kinase"/>
    <property type="match status" value="1"/>
</dbReference>
<evidence type="ECO:0000256" key="4">
    <source>
        <dbReference type="ARBA" id="ARBA00022741"/>
    </source>
</evidence>
<evidence type="ECO:0000256" key="6">
    <source>
        <dbReference type="ARBA" id="ARBA00022840"/>
    </source>
</evidence>
<dbReference type="AlphaFoldDB" id="A0A368BUD7"/>
<comment type="pathway">
    <text evidence="1">Cofactor biosynthesis; thiamine diphosphate biosynthesis.</text>
</comment>
<evidence type="ECO:0000256" key="5">
    <source>
        <dbReference type="ARBA" id="ARBA00022777"/>
    </source>
</evidence>
<protein>
    <recommendedName>
        <fullName evidence="2">hydroxymethylpyrimidine kinase</fullName>
        <ecNumber evidence="2">2.7.1.49</ecNumber>
    </recommendedName>
</protein>
<dbReference type="UniPathway" id="UPA00060">
    <property type="reaction ID" value="UER00138"/>
</dbReference>
<sequence>MKELVLVIGGSDSSGGAGIQADIKTITAQGAYASSVITSITSQNTLGVQDIFDLPNNVISSQIDSVISDLDIEVIKIGMMNNIDVIEYIQKTFVNKKLVIDPVMVSTSGDILVSEKVMNSIKNSWFANAEIITPNIPEAEILSNSKIDGVESQLSAARALLEYGPKYVLLKGGHKNDNLITDVLISKTDEKIFQHERVDTENNHGTGCTLASSIAAKIAQNKNMKVAVEESINYVVQLLEVSPKVGSGNGPLVHCIKLT</sequence>
<dbReference type="InterPro" id="IPR004399">
    <property type="entry name" value="HMP/HMP-P_kinase_dom"/>
</dbReference>
<dbReference type="InterPro" id="IPR013749">
    <property type="entry name" value="PM/HMP-P_kinase-1"/>
</dbReference>
<proteinExistence type="predicted"/>
<comment type="caution">
    <text evidence="8">The sequence shown here is derived from an EMBL/GenBank/DDBJ whole genome shotgun (WGS) entry which is preliminary data.</text>
</comment>
<evidence type="ECO:0000313" key="9">
    <source>
        <dbReference type="Proteomes" id="UP000253307"/>
    </source>
</evidence>
<dbReference type="PANTHER" id="PTHR20858:SF17">
    <property type="entry name" value="HYDROXYMETHYLPYRIMIDINE_PHOSPHOMETHYLPYRIMIDINE KINASE THI20-RELATED"/>
    <property type="match status" value="1"/>
</dbReference>
<dbReference type="Proteomes" id="UP000253307">
    <property type="component" value="Unassembled WGS sequence"/>
</dbReference>
<evidence type="ECO:0000256" key="2">
    <source>
        <dbReference type="ARBA" id="ARBA00012135"/>
    </source>
</evidence>
<dbReference type="Pfam" id="PF08543">
    <property type="entry name" value="Phos_pyr_kin"/>
    <property type="match status" value="1"/>
</dbReference>
<evidence type="ECO:0000259" key="7">
    <source>
        <dbReference type="Pfam" id="PF08543"/>
    </source>
</evidence>
<keyword evidence="4" id="KW-0547">Nucleotide-binding</keyword>
<dbReference type="FunFam" id="3.40.1190.20:FF:000003">
    <property type="entry name" value="Phosphomethylpyrimidine kinase ThiD"/>
    <property type="match status" value="1"/>
</dbReference>
<dbReference type="GO" id="GO:0005829">
    <property type="term" value="C:cytosol"/>
    <property type="evidence" value="ECO:0007669"/>
    <property type="project" value="TreeGrafter"/>
</dbReference>
<feature type="domain" description="Pyridoxamine kinase/Phosphomethylpyrimidine kinase" evidence="7">
    <location>
        <begin position="12"/>
        <end position="252"/>
    </location>
</feature>
<dbReference type="EC" id="2.7.1.49" evidence="2"/>
<keyword evidence="3 8" id="KW-0808">Transferase</keyword>
<reference evidence="8 9" key="1">
    <citation type="journal article" date="2018" name="Microbiome">
        <title>Fine metagenomic profile of the Mediterranean stratified and mixed water columns revealed by assembly and recruitment.</title>
        <authorList>
            <person name="Haro-Moreno J.M."/>
            <person name="Lopez-Perez M."/>
            <person name="De La Torre J.R."/>
            <person name="Picazo A."/>
            <person name="Camacho A."/>
            <person name="Rodriguez-Valera F."/>
        </authorList>
    </citation>
    <scope>NUCLEOTIDE SEQUENCE [LARGE SCALE GENOMIC DNA]</scope>
    <source>
        <strain evidence="8">MED-G82</strain>
    </source>
</reference>
<dbReference type="GO" id="GO:0009229">
    <property type="term" value="P:thiamine diphosphate biosynthetic process"/>
    <property type="evidence" value="ECO:0007669"/>
    <property type="project" value="UniProtKB-UniPathway"/>
</dbReference>